<protein>
    <submittedName>
        <fullName evidence="1">Uncharacterized protein</fullName>
    </submittedName>
</protein>
<comment type="caution">
    <text evidence="1">The sequence shown here is derived from an EMBL/GenBank/DDBJ whole genome shotgun (WGS) entry which is preliminary data.</text>
</comment>
<accession>A0ABW1JVA8</accession>
<dbReference type="Proteomes" id="UP001596223">
    <property type="component" value="Unassembled WGS sequence"/>
</dbReference>
<reference evidence="2" key="1">
    <citation type="journal article" date="2019" name="Int. J. Syst. Evol. Microbiol.">
        <title>The Global Catalogue of Microorganisms (GCM) 10K type strain sequencing project: providing services to taxonomists for standard genome sequencing and annotation.</title>
        <authorList>
            <consortium name="The Broad Institute Genomics Platform"/>
            <consortium name="The Broad Institute Genome Sequencing Center for Infectious Disease"/>
            <person name="Wu L."/>
            <person name="Ma J."/>
        </authorList>
    </citation>
    <scope>NUCLEOTIDE SEQUENCE [LARGE SCALE GENOMIC DNA]</scope>
    <source>
        <strain evidence="2">CCUG 36956</strain>
    </source>
</reference>
<evidence type="ECO:0000313" key="1">
    <source>
        <dbReference type="EMBL" id="MFC6012568.1"/>
    </source>
</evidence>
<organism evidence="1 2">
    <name type="scientific">Nocardia lasii</name>
    <dbReference type="NCBI Taxonomy" id="1616107"/>
    <lineage>
        <taxon>Bacteria</taxon>
        <taxon>Bacillati</taxon>
        <taxon>Actinomycetota</taxon>
        <taxon>Actinomycetes</taxon>
        <taxon>Mycobacteriales</taxon>
        <taxon>Nocardiaceae</taxon>
        <taxon>Nocardia</taxon>
    </lineage>
</organism>
<proteinExistence type="predicted"/>
<keyword evidence="2" id="KW-1185">Reference proteome</keyword>
<gene>
    <name evidence="1" type="ORF">ACFP3H_16040</name>
</gene>
<dbReference type="RefSeq" id="WP_378606350.1">
    <property type="nucleotide sequence ID" value="NZ_JBHSQN010000010.1"/>
</dbReference>
<sequence length="82" mass="9601">MTFADPADIVFMLQEELRRDWMAMPVWARNLSFRLACLQQPDNAELLREASVDLYSVGPDWDARARELAEQARELRTCRDDN</sequence>
<evidence type="ECO:0000313" key="2">
    <source>
        <dbReference type="Proteomes" id="UP001596223"/>
    </source>
</evidence>
<name>A0ABW1JVA8_9NOCA</name>
<dbReference type="EMBL" id="JBHSQN010000010">
    <property type="protein sequence ID" value="MFC6012568.1"/>
    <property type="molecule type" value="Genomic_DNA"/>
</dbReference>